<dbReference type="EMBL" id="BCSX01000028">
    <property type="protein sequence ID" value="GAS89395.1"/>
    <property type="molecule type" value="Genomic_DNA"/>
</dbReference>
<sequence length="158" mass="17425">MRVPDDLLSHLIGPSPYSAAWLWTAVVLVLGLLAWYTAVFALTSRRRLRDLPVLGAARDELIRRRAVRAVRSIGNRYRAGELEPARAGAAVSGELRSFLHAATGMAAEYMQVESMTVGKLAPAAPILFELNDVQFNHRSVVDVGVLSEATEELIREWT</sequence>
<organism evidence="2 3">
    <name type="scientific">Mycolicibacterium brisbanense</name>
    <dbReference type="NCBI Taxonomy" id="146020"/>
    <lineage>
        <taxon>Bacteria</taxon>
        <taxon>Bacillati</taxon>
        <taxon>Actinomycetota</taxon>
        <taxon>Actinomycetes</taxon>
        <taxon>Mycobacteriales</taxon>
        <taxon>Mycobacteriaceae</taxon>
        <taxon>Mycolicibacterium</taxon>
    </lineage>
</organism>
<gene>
    <name evidence="2" type="ORF">RMCB_3491</name>
</gene>
<proteinExistence type="predicted"/>
<dbReference type="RefSeq" id="WP_276064644.1">
    <property type="nucleotide sequence ID" value="NZ_BCSX01000028.1"/>
</dbReference>
<dbReference type="STRING" id="146020.RMCB_3491"/>
<dbReference type="AlphaFoldDB" id="A0A100W0I5"/>
<feature type="transmembrane region" description="Helical" evidence="1">
    <location>
        <begin position="20"/>
        <end position="42"/>
    </location>
</feature>
<keyword evidence="1" id="KW-0472">Membrane</keyword>
<comment type="caution">
    <text evidence="2">The sequence shown here is derived from an EMBL/GenBank/DDBJ whole genome shotgun (WGS) entry which is preliminary data.</text>
</comment>
<protein>
    <submittedName>
        <fullName evidence="2">Uncharacterized protein</fullName>
    </submittedName>
</protein>
<accession>A0A100W0I5</accession>
<dbReference type="Proteomes" id="UP000069620">
    <property type="component" value="Unassembled WGS sequence"/>
</dbReference>
<reference evidence="3" key="2">
    <citation type="submission" date="2016-02" db="EMBL/GenBank/DDBJ databases">
        <title>Draft genome sequence of five rapidly growing Mycobacterium species.</title>
        <authorList>
            <person name="Katahira K."/>
            <person name="Gotou Y."/>
            <person name="Iida K."/>
            <person name="Ogura Y."/>
            <person name="Hayashi T."/>
        </authorList>
    </citation>
    <scope>NUCLEOTIDE SEQUENCE [LARGE SCALE GENOMIC DNA]</scope>
    <source>
        <strain evidence="3">JCM15654</strain>
    </source>
</reference>
<evidence type="ECO:0000313" key="2">
    <source>
        <dbReference type="EMBL" id="GAS89395.1"/>
    </source>
</evidence>
<name>A0A100W0I5_9MYCO</name>
<keyword evidence="3" id="KW-1185">Reference proteome</keyword>
<keyword evidence="1" id="KW-0812">Transmembrane</keyword>
<evidence type="ECO:0000313" key="3">
    <source>
        <dbReference type="Proteomes" id="UP000069620"/>
    </source>
</evidence>
<reference evidence="3" key="1">
    <citation type="journal article" date="2016" name="Genome Announc.">
        <title>Draft Genome Sequences of Five Rapidly Growing Mycobacterium Species, M. thermoresistibile, M. fortuitum subsp. acetamidolyticum, M. canariasense, M. brisbanense, and M. novocastrense.</title>
        <authorList>
            <person name="Katahira K."/>
            <person name="Ogura Y."/>
            <person name="Gotoh Y."/>
            <person name="Hayashi T."/>
        </authorList>
    </citation>
    <scope>NUCLEOTIDE SEQUENCE [LARGE SCALE GENOMIC DNA]</scope>
    <source>
        <strain evidence="3">JCM15654</strain>
    </source>
</reference>
<evidence type="ECO:0000256" key="1">
    <source>
        <dbReference type="SAM" id="Phobius"/>
    </source>
</evidence>
<keyword evidence="1" id="KW-1133">Transmembrane helix</keyword>